<dbReference type="SUPFAM" id="SSF50729">
    <property type="entry name" value="PH domain-like"/>
    <property type="match status" value="1"/>
</dbReference>
<dbReference type="SMART" id="SM00369">
    <property type="entry name" value="LRR_TYP"/>
    <property type="match status" value="11"/>
</dbReference>
<sequence length="1114" mass="126506">MMMLLWRIIALLLITSGRTNACPSLCTCPSWSTVVCNGGTVASVMASLPSTTTSITIQNTNANTLSQTDFDTVNIPNLWYFKLTNSLAQTIKDNTFGKFSQMRNLNLTSNQLRNIEKDAFNGLGILQELDLRNNEIQNIGEIFLPLRSLKRLYLQANRIITIPSGSFLSQSNLMSLILDQNEIQSYDSLTFQGLTSLSYLSLRKCELNAISNDLLGALHAIKTLDLGNNAIFTLPRAEDWRRNAPSLSVLILDHNQITELKSQQFLGMTLRKLDLSFNRLSRISVDNFGQCNIDDLDLSDNSIIQVASRAFASMGPRLRTMSMARNSILSLPEDAFYGLYLLQSLNLSSCSITKLHPGQFHNLNQLHFLDLSGNKLNNVPNGILQSFQFIHRLYLEGNQWKCDCNIISFNRPLAGIILDIAEKWGLQNAEDFSLQFSDQNRQQYITERNRKDIQNGNVLTLTSSPAKTAQNLYTKLKEGKADERLDALKMLSNLAGDSTFAIEFITKDGLKIIKQFVIDGKHHGEPLSYILKSFVALMEHSVVSWDTIEPEFTKKVCDCVLSQKTGVSCQLPSLEILESVILHSTQLSKHSAIESNISPEKIHPHLQNPDLQKNSLALLNALFMKAAPEKKKKIGDSIHARGFRNTIMTAAVEEWAFMWNHADNITATSVLSGSRSVGTEMGHQLYCLQTLMLNMHETKMNSPVNPHDTSVQKQIESLRNTAFDLDTEANQPGSRKSNLYRKLGFQDQSNPAQDFVNNTPPGALALDNIHYFALKHQENYVKVVLENSSRADEHDCPFIQASIMLTKTLCEILNIGQPPQDDGNTFYPMFFSHDKPFEEFFCICIQLLNKTWREMRASTEDFHKVLGVVKEQINRALDIQPTSFEAFRLRLNQLTYADIMKLWDQERKNKEEWESQAQPIVELRDMIRPDIMKLIKQQRLNYLMEGARFAKYNPKGRTKDRSWYWRLSPNHKAFHFSECGENDKPSLDQLNNKLQVSEIKSLLVGKDCPHVREKNKAKSNYNSGLAFAIQPNTDNAECYCFIAKDEKEFDMWTDGINVLLSNEMTSNQMNQDLEMLLSMEIKIRLLDTEGITIPKEPPPIPPEPDNYDFAYQVL</sequence>
<dbReference type="InterPro" id="IPR003591">
    <property type="entry name" value="Leu-rich_rpt_typical-subtyp"/>
</dbReference>
<dbReference type="PANTHER" id="PTHR45712:SF22">
    <property type="entry name" value="INSULIN-LIKE GROWTH FACTOR-BINDING PROTEIN COMPLEX ACID LABILE SUBUNIT"/>
    <property type="match status" value="1"/>
</dbReference>
<dbReference type="PROSITE" id="PS51450">
    <property type="entry name" value="LRR"/>
    <property type="match status" value="5"/>
</dbReference>
<keyword evidence="4" id="KW-0732">Signal</keyword>
<dbReference type="InterPro" id="IPR001849">
    <property type="entry name" value="PH_domain"/>
</dbReference>
<comment type="function">
    <text evidence="3">Involved in cytoskeletal rearrangements required for phagocytosis of apoptotic cells and cell motility. Acts in association with DOCK1 and CRK. Was initially proposed to be required in complex with DOCK1 to activate Rac Rho small GTPases. May enhance the guanine nucleotide exchange factor (GEF) activity of DOCK1.</text>
</comment>
<keyword evidence="2" id="KW-0677">Repeat</keyword>
<keyword evidence="7" id="KW-1185">Reference proteome</keyword>
<dbReference type="SUPFAM" id="SSF52058">
    <property type="entry name" value="L domain-like"/>
    <property type="match status" value="1"/>
</dbReference>
<feature type="signal peptide" evidence="4">
    <location>
        <begin position="1"/>
        <end position="21"/>
    </location>
</feature>
<feature type="domain" description="ELMO" evidence="5">
    <location>
        <begin position="710"/>
        <end position="877"/>
    </location>
</feature>
<evidence type="ECO:0000256" key="1">
    <source>
        <dbReference type="ARBA" id="ARBA00022614"/>
    </source>
</evidence>
<evidence type="ECO:0000256" key="4">
    <source>
        <dbReference type="SAM" id="SignalP"/>
    </source>
</evidence>
<organism evidence="6 7">
    <name type="scientific">Pinctada imbricata</name>
    <name type="common">Atlantic pearl-oyster</name>
    <name type="synonym">Pinctada martensii</name>
    <dbReference type="NCBI Taxonomy" id="66713"/>
    <lineage>
        <taxon>Eukaryota</taxon>
        <taxon>Metazoa</taxon>
        <taxon>Spiralia</taxon>
        <taxon>Lophotrochozoa</taxon>
        <taxon>Mollusca</taxon>
        <taxon>Bivalvia</taxon>
        <taxon>Autobranchia</taxon>
        <taxon>Pteriomorphia</taxon>
        <taxon>Pterioida</taxon>
        <taxon>Pterioidea</taxon>
        <taxon>Pteriidae</taxon>
        <taxon>Pinctada</taxon>
    </lineage>
</organism>
<dbReference type="Gene3D" id="6.10.250.810">
    <property type="match status" value="1"/>
</dbReference>
<dbReference type="InterPro" id="IPR032675">
    <property type="entry name" value="LRR_dom_sf"/>
</dbReference>
<dbReference type="InterPro" id="IPR024574">
    <property type="entry name" value="ELMO_ARM"/>
</dbReference>
<dbReference type="InterPro" id="IPR011993">
    <property type="entry name" value="PH-like_dom_sf"/>
</dbReference>
<dbReference type="InterPro" id="IPR006816">
    <property type="entry name" value="ELMO_dom"/>
</dbReference>
<dbReference type="PROSITE" id="PS51335">
    <property type="entry name" value="ELMO"/>
    <property type="match status" value="1"/>
</dbReference>
<dbReference type="Pfam" id="PF13855">
    <property type="entry name" value="LRR_8"/>
    <property type="match status" value="4"/>
</dbReference>
<dbReference type="Pfam" id="PF04727">
    <property type="entry name" value="ELMO_CED12"/>
    <property type="match status" value="1"/>
</dbReference>
<dbReference type="Gene3D" id="3.80.10.10">
    <property type="entry name" value="Ribonuclease Inhibitor"/>
    <property type="match status" value="2"/>
</dbReference>
<accession>A0AA89BTL9</accession>
<dbReference type="PANTHER" id="PTHR45712">
    <property type="entry name" value="AGAP008170-PA"/>
    <property type="match status" value="1"/>
</dbReference>
<dbReference type="FunFam" id="3.80.10.10:FF:001164">
    <property type="entry name" value="GH01279p"/>
    <property type="match status" value="1"/>
</dbReference>
<evidence type="ECO:0000313" key="7">
    <source>
        <dbReference type="Proteomes" id="UP001186944"/>
    </source>
</evidence>
<comment type="caution">
    <text evidence="6">The sequence shown here is derived from an EMBL/GenBank/DDBJ whole genome shotgun (WGS) entry which is preliminary data.</text>
</comment>
<dbReference type="EMBL" id="VSWD01000012">
    <property type="protein sequence ID" value="KAK3086881.1"/>
    <property type="molecule type" value="Genomic_DNA"/>
</dbReference>
<proteinExistence type="predicted"/>
<dbReference type="Proteomes" id="UP001186944">
    <property type="component" value="Unassembled WGS sequence"/>
</dbReference>
<dbReference type="Pfam" id="PF11841">
    <property type="entry name" value="ELMO_ARM"/>
    <property type="match status" value="1"/>
</dbReference>
<keyword evidence="1" id="KW-0433">Leucine-rich repeat</keyword>
<evidence type="ECO:0000259" key="5">
    <source>
        <dbReference type="PROSITE" id="PS51335"/>
    </source>
</evidence>
<dbReference type="InterPro" id="IPR050333">
    <property type="entry name" value="SLRP"/>
</dbReference>
<dbReference type="AlphaFoldDB" id="A0AA89BTL9"/>
<gene>
    <name evidence="6" type="ORF">FSP39_024837</name>
</gene>
<protein>
    <recommendedName>
        <fullName evidence="5">ELMO domain-containing protein</fullName>
    </recommendedName>
</protein>
<reference evidence="6" key="1">
    <citation type="submission" date="2019-08" db="EMBL/GenBank/DDBJ databases">
        <title>The improved chromosome-level genome for the pearl oyster Pinctada fucata martensii using PacBio sequencing and Hi-C.</title>
        <authorList>
            <person name="Zheng Z."/>
        </authorList>
    </citation>
    <scope>NUCLEOTIDE SEQUENCE</scope>
    <source>
        <strain evidence="6">ZZ-2019</strain>
        <tissue evidence="6">Adductor muscle</tissue>
    </source>
</reference>
<dbReference type="Gene3D" id="2.30.29.30">
    <property type="entry name" value="Pleckstrin-homology domain (PH domain)/Phosphotyrosine-binding domain (PTB)"/>
    <property type="match status" value="1"/>
</dbReference>
<evidence type="ECO:0000256" key="3">
    <source>
        <dbReference type="ARBA" id="ARBA00024863"/>
    </source>
</evidence>
<evidence type="ECO:0000313" key="6">
    <source>
        <dbReference type="EMBL" id="KAK3086881.1"/>
    </source>
</evidence>
<evidence type="ECO:0000256" key="2">
    <source>
        <dbReference type="ARBA" id="ARBA00022737"/>
    </source>
</evidence>
<feature type="chain" id="PRO_5041700152" description="ELMO domain-containing protein" evidence="4">
    <location>
        <begin position="22"/>
        <end position="1114"/>
    </location>
</feature>
<dbReference type="Pfam" id="PF16457">
    <property type="entry name" value="PH_12"/>
    <property type="match status" value="1"/>
</dbReference>
<dbReference type="InterPro" id="IPR001611">
    <property type="entry name" value="Leu-rich_rpt"/>
</dbReference>
<name>A0AA89BTL9_PINIB</name>